<dbReference type="Proteomes" id="UP000008037">
    <property type="component" value="Chromosome"/>
</dbReference>
<dbReference type="AlphaFoldDB" id="K0ILC4"/>
<evidence type="ECO:0000313" key="1">
    <source>
        <dbReference type="EMBL" id="AFU56999.1"/>
    </source>
</evidence>
<dbReference type="KEGG" id="nga:Ngar_c00490"/>
<accession>K0ILC4</accession>
<organism evidence="1 2">
    <name type="scientific">Nitrososphaera gargensis (strain Ga9.2)</name>
    <dbReference type="NCBI Taxonomy" id="1237085"/>
    <lineage>
        <taxon>Archaea</taxon>
        <taxon>Nitrososphaerota</taxon>
        <taxon>Nitrososphaeria</taxon>
        <taxon>Nitrososphaerales</taxon>
        <taxon>Nitrososphaeraceae</taxon>
        <taxon>Nitrososphaera</taxon>
    </lineage>
</organism>
<sequence>MPLHFLAKAPYSWIMLAIVPWSCEPDSCPALWTMSKEFGITFILKHSFTVVAAQLYHTIFKGI</sequence>
<keyword evidence="2" id="KW-1185">Reference proteome</keyword>
<dbReference type="BioCyc" id="CNIT1237085:G1324-49-MONOMER"/>
<dbReference type="InParanoid" id="K0ILC4"/>
<gene>
    <name evidence="1" type="ordered locus">Ngar_c00490</name>
</gene>
<proteinExistence type="predicted"/>
<reference evidence="1 2" key="1">
    <citation type="journal article" date="2012" name="Environ. Microbiol.">
        <title>The genome of the ammonia-oxidizing Candidatus Nitrososphaera gargensis: insights into metabolic versatility and environmental adaptations.</title>
        <authorList>
            <person name="Spang A."/>
            <person name="Poehlein A."/>
            <person name="Offre P."/>
            <person name="Zumbragel S."/>
            <person name="Haider S."/>
            <person name="Rychlik N."/>
            <person name="Nowka B."/>
            <person name="Schmeisser C."/>
            <person name="Lebedeva E.V."/>
            <person name="Rattei T."/>
            <person name="Bohm C."/>
            <person name="Schmid M."/>
            <person name="Galushko A."/>
            <person name="Hatzenpichler R."/>
            <person name="Weinmaier T."/>
            <person name="Daniel R."/>
            <person name="Schleper C."/>
            <person name="Spieck E."/>
            <person name="Streit W."/>
            <person name="Wagner M."/>
        </authorList>
    </citation>
    <scope>NUCLEOTIDE SEQUENCE [LARGE SCALE GENOMIC DNA]</scope>
    <source>
        <strain evidence="2">Ga9.2</strain>
    </source>
</reference>
<dbReference type="STRING" id="1237085.Ngar_c00490"/>
<name>K0ILC4_NITGG</name>
<dbReference type="HOGENOM" id="CLU_2875195_0_0_2"/>
<protein>
    <submittedName>
        <fullName evidence="1">Uncharacterized protein</fullName>
    </submittedName>
</protein>
<dbReference type="EMBL" id="CP002408">
    <property type="protein sequence ID" value="AFU56999.1"/>
    <property type="molecule type" value="Genomic_DNA"/>
</dbReference>
<evidence type="ECO:0000313" key="2">
    <source>
        <dbReference type="Proteomes" id="UP000008037"/>
    </source>
</evidence>